<reference evidence="2" key="1">
    <citation type="submission" date="2019-06" db="EMBL/GenBank/DDBJ databases">
        <authorList>
            <person name="Zheng W."/>
        </authorList>
    </citation>
    <scope>NUCLEOTIDE SEQUENCE</scope>
    <source>
        <strain evidence="2">QDHG01</strain>
    </source>
</reference>
<name>A0A8J8NEB0_HALGN</name>
<keyword evidence="1" id="KW-1133">Transmembrane helix</keyword>
<dbReference type="AlphaFoldDB" id="A0A8J8NEB0"/>
<dbReference type="EMBL" id="RRYP01019927">
    <property type="protein sequence ID" value="TNV73094.1"/>
    <property type="molecule type" value="Genomic_DNA"/>
</dbReference>
<keyword evidence="3" id="KW-1185">Reference proteome</keyword>
<feature type="transmembrane region" description="Helical" evidence="1">
    <location>
        <begin position="57"/>
        <end position="74"/>
    </location>
</feature>
<comment type="caution">
    <text evidence="2">The sequence shown here is derived from an EMBL/GenBank/DDBJ whole genome shotgun (WGS) entry which is preliminary data.</text>
</comment>
<accession>A0A8J8NEB0</accession>
<evidence type="ECO:0000313" key="3">
    <source>
        <dbReference type="Proteomes" id="UP000785679"/>
    </source>
</evidence>
<organism evidence="2 3">
    <name type="scientific">Halteria grandinella</name>
    <dbReference type="NCBI Taxonomy" id="5974"/>
    <lineage>
        <taxon>Eukaryota</taxon>
        <taxon>Sar</taxon>
        <taxon>Alveolata</taxon>
        <taxon>Ciliophora</taxon>
        <taxon>Intramacronucleata</taxon>
        <taxon>Spirotrichea</taxon>
        <taxon>Stichotrichia</taxon>
        <taxon>Sporadotrichida</taxon>
        <taxon>Halteriidae</taxon>
        <taxon>Halteria</taxon>
    </lineage>
</organism>
<dbReference type="Proteomes" id="UP000785679">
    <property type="component" value="Unassembled WGS sequence"/>
</dbReference>
<keyword evidence="1" id="KW-0812">Transmembrane</keyword>
<proteinExistence type="predicted"/>
<evidence type="ECO:0000313" key="2">
    <source>
        <dbReference type="EMBL" id="TNV73094.1"/>
    </source>
</evidence>
<protein>
    <recommendedName>
        <fullName evidence="4">Transmembrane protein</fullName>
    </recommendedName>
</protein>
<evidence type="ECO:0000256" key="1">
    <source>
        <dbReference type="SAM" id="Phobius"/>
    </source>
</evidence>
<gene>
    <name evidence="2" type="ORF">FGO68_gene12897</name>
</gene>
<evidence type="ECO:0008006" key="4">
    <source>
        <dbReference type="Google" id="ProtNLM"/>
    </source>
</evidence>
<sequence>MFCFKIYNYATFIQIYIHHSNLNQNHFDHHYQYSTKKTFHSQIQNNKMVFVSQQEQIILLQFYILHICCSLIFNKNCYLRARFKKYEATIYSITNENANQYYWPCHCLFIRNETATLIIVFIVIQ</sequence>
<keyword evidence="1" id="KW-0472">Membrane</keyword>